<dbReference type="Pfam" id="PF03591">
    <property type="entry name" value="AzlC"/>
    <property type="match status" value="1"/>
</dbReference>
<keyword evidence="6 8" id="KW-1133">Transmembrane helix</keyword>
<evidence type="ECO:0000256" key="2">
    <source>
        <dbReference type="ARBA" id="ARBA00010735"/>
    </source>
</evidence>
<feature type="transmembrane region" description="Helical" evidence="8">
    <location>
        <begin position="215"/>
        <end position="231"/>
    </location>
</feature>
<comment type="subcellular location">
    <subcellularLocation>
        <location evidence="1">Cell membrane</location>
        <topology evidence="1">Multi-pass membrane protein</topology>
    </subcellularLocation>
</comment>
<dbReference type="PANTHER" id="PTHR34979">
    <property type="entry name" value="INNER MEMBRANE PROTEIN YGAZ"/>
    <property type="match status" value="1"/>
</dbReference>
<feature type="transmembrane region" description="Helical" evidence="8">
    <location>
        <begin position="41"/>
        <end position="60"/>
    </location>
</feature>
<dbReference type="GO" id="GO:1903785">
    <property type="term" value="P:L-valine transmembrane transport"/>
    <property type="evidence" value="ECO:0007669"/>
    <property type="project" value="TreeGrafter"/>
</dbReference>
<name>A0A7X0X8L3_9LIST</name>
<keyword evidence="7 8" id="KW-0472">Membrane</keyword>
<gene>
    <name evidence="9" type="ORF">HCJ38_09380</name>
</gene>
<dbReference type="AlphaFoldDB" id="A0A7X0X8L3"/>
<dbReference type="GO" id="GO:0005886">
    <property type="term" value="C:plasma membrane"/>
    <property type="evidence" value="ECO:0007669"/>
    <property type="project" value="UniProtKB-SubCell"/>
</dbReference>
<evidence type="ECO:0000313" key="10">
    <source>
        <dbReference type="Proteomes" id="UP000561617"/>
    </source>
</evidence>
<comment type="caution">
    <text evidence="9">The sequence shown here is derived from an EMBL/GenBank/DDBJ whole genome shotgun (WGS) entry which is preliminary data.</text>
</comment>
<reference evidence="9 10" key="1">
    <citation type="submission" date="2020-03" db="EMBL/GenBank/DDBJ databases">
        <title>Soil Listeria distribution.</title>
        <authorList>
            <person name="Liao J."/>
            <person name="Wiedmann M."/>
        </authorList>
    </citation>
    <scope>NUCLEOTIDE SEQUENCE [LARGE SCALE GENOMIC DNA]</scope>
    <source>
        <strain evidence="9 10">FSL L7-1554</strain>
    </source>
</reference>
<dbReference type="PANTHER" id="PTHR34979:SF1">
    <property type="entry name" value="INNER MEMBRANE PROTEIN YGAZ"/>
    <property type="match status" value="1"/>
</dbReference>
<comment type="similarity">
    <text evidence="2">Belongs to the AzlC family.</text>
</comment>
<evidence type="ECO:0000256" key="4">
    <source>
        <dbReference type="ARBA" id="ARBA00022475"/>
    </source>
</evidence>
<accession>A0A7X0X8L3</accession>
<evidence type="ECO:0000256" key="7">
    <source>
        <dbReference type="ARBA" id="ARBA00023136"/>
    </source>
</evidence>
<dbReference type="EMBL" id="JAASTW010000010">
    <property type="protein sequence ID" value="MBC1489206.1"/>
    <property type="molecule type" value="Genomic_DNA"/>
</dbReference>
<sequence>MDKEVELSFYDGVKACLPTVLGYAGIGIAAGVVGKASHLSVLEVTLLAIIVYAGAAQFIISGLLLLQSPISAIIFTTFLINSRHFLMGMAEAPHFKQYSLWNNIGVGSLLTDETFGVSMNQIGNKKPVNAKWMHGINVTAYLSWIIACIVGAFIGKWLPNPEKFGLDFALSAMFIGLLYLQVISDKSKKISTSLSVMLMVALFLVIFMRFTTPEIAILIATLLGCLIGVIIEKWQ</sequence>
<evidence type="ECO:0000256" key="8">
    <source>
        <dbReference type="SAM" id="Phobius"/>
    </source>
</evidence>
<evidence type="ECO:0000256" key="3">
    <source>
        <dbReference type="ARBA" id="ARBA00022448"/>
    </source>
</evidence>
<feature type="transmembrane region" description="Helical" evidence="8">
    <location>
        <begin position="164"/>
        <end position="183"/>
    </location>
</feature>
<proteinExistence type="inferred from homology"/>
<organism evidence="9 10">
    <name type="scientific">Listeria immobilis</name>
    <dbReference type="NCBI Taxonomy" id="2713502"/>
    <lineage>
        <taxon>Bacteria</taxon>
        <taxon>Bacillati</taxon>
        <taxon>Bacillota</taxon>
        <taxon>Bacilli</taxon>
        <taxon>Bacillales</taxon>
        <taxon>Listeriaceae</taxon>
        <taxon>Listeria</taxon>
    </lineage>
</organism>
<evidence type="ECO:0000256" key="1">
    <source>
        <dbReference type="ARBA" id="ARBA00004651"/>
    </source>
</evidence>
<feature type="transmembrane region" description="Helical" evidence="8">
    <location>
        <begin position="190"/>
        <end position="209"/>
    </location>
</feature>
<evidence type="ECO:0000256" key="5">
    <source>
        <dbReference type="ARBA" id="ARBA00022692"/>
    </source>
</evidence>
<dbReference type="InterPro" id="IPR011606">
    <property type="entry name" value="Brnchd-chn_aa_trnsp_permease"/>
</dbReference>
<evidence type="ECO:0000256" key="6">
    <source>
        <dbReference type="ARBA" id="ARBA00022989"/>
    </source>
</evidence>
<dbReference type="Proteomes" id="UP000561617">
    <property type="component" value="Unassembled WGS sequence"/>
</dbReference>
<feature type="transmembrane region" description="Helical" evidence="8">
    <location>
        <begin position="135"/>
        <end position="158"/>
    </location>
</feature>
<keyword evidence="5 8" id="KW-0812">Transmembrane</keyword>
<feature type="transmembrane region" description="Helical" evidence="8">
    <location>
        <begin position="12"/>
        <end position="34"/>
    </location>
</feature>
<dbReference type="RefSeq" id="WP_185381146.1">
    <property type="nucleotide sequence ID" value="NZ_JAASTW010000010.1"/>
</dbReference>
<keyword evidence="3" id="KW-0813">Transport</keyword>
<evidence type="ECO:0000313" key="9">
    <source>
        <dbReference type="EMBL" id="MBC1489206.1"/>
    </source>
</evidence>
<protein>
    <submittedName>
        <fullName evidence="9">AzlC family ABC transporter permease</fullName>
    </submittedName>
</protein>
<keyword evidence="4" id="KW-1003">Cell membrane</keyword>